<gene>
    <name evidence="3" type="ORF">LCGC14_1757450</name>
</gene>
<comment type="caution">
    <text evidence="3">The sequence shown here is derived from an EMBL/GenBank/DDBJ whole genome shotgun (WGS) entry which is preliminary data.</text>
</comment>
<protein>
    <recommendedName>
        <fullName evidence="2">Capsule synthesis protein CapA domain-containing protein</fullName>
    </recommendedName>
</protein>
<dbReference type="PANTHER" id="PTHR33393">
    <property type="entry name" value="POLYGLUTAMINE SYNTHESIS ACCESSORY PROTEIN RV0574C-RELATED"/>
    <property type="match status" value="1"/>
</dbReference>
<dbReference type="EMBL" id="LAZR01016300">
    <property type="protein sequence ID" value="KKM05105.1"/>
    <property type="molecule type" value="Genomic_DNA"/>
</dbReference>
<name>A0A0F9H228_9ZZZZ</name>
<dbReference type="PANTHER" id="PTHR33393:SF11">
    <property type="entry name" value="POLYGLUTAMINE SYNTHESIS ACCESSORY PROTEIN RV0574C-RELATED"/>
    <property type="match status" value="1"/>
</dbReference>
<feature type="domain" description="Capsule synthesis protein CapA" evidence="2">
    <location>
        <begin position="4"/>
        <end position="211"/>
    </location>
</feature>
<dbReference type="AlphaFoldDB" id="A0A0F9H228"/>
<evidence type="ECO:0000256" key="1">
    <source>
        <dbReference type="ARBA" id="ARBA00005662"/>
    </source>
</evidence>
<comment type="similarity">
    <text evidence="1">Belongs to the CapA family.</text>
</comment>
<dbReference type="InterPro" id="IPR052169">
    <property type="entry name" value="CW_Biosynth-Accessory"/>
</dbReference>
<dbReference type="Pfam" id="PF09587">
    <property type="entry name" value="PGA_cap"/>
    <property type="match status" value="2"/>
</dbReference>
<evidence type="ECO:0000259" key="2">
    <source>
        <dbReference type="SMART" id="SM00854"/>
    </source>
</evidence>
<dbReference type="SMART" id="SM00854">
    <property type="entry name" value="PGA_cap"/>
    <property type="match status" value="1"/>
</dbReference>
<proteinExistence type="inferred from homology"/>
<dbReference type="InterPro" id="IPR029052">
    <property type="entry name" value="Metallo-depent_PP-like"/>
</dbReference>
<evidence type="ECO:0000313" key="3">
    <source>
        <dbReference type="EMBL" id="KKM05105.1"/>
    </source>
</evidence>
<reference evidence="3" key="1">
    <citation type="journal article" date="2015" name="Nature">
        <title>Complex archaea that bridge the gap between prokaryotes and eukaryotes.</title>
        <authorList>
            <person name="Spang A."/>
            <person name="Saw J.H."/>
            <person name="Jorgensen S.L."/>
            <person name="Zaremba-Niedzwiedzka K."/>
            <person name="Martijn J."/>
            <person name="Lind A.E."/>
            <person name="van Eijk R."/>
            <person name="Schleper C."/>
            <person name="Guy L."/>
            <person name="Ettema T.J."/>
        </authorList>
    </citation>
    <scope>NUCLEOTIDE SEQUENCE</scope>
</reference>
<dbReference type="SUPFAM" id="SSF56300">
    <property type="entry name" value="Metallo-dependent phosphatases"/>
    <property type="match status" value="1"/>
</dbReference>
<sequence>MKKGVLILGDLMLGRDMVKEIEEKGLQYYFDPIKHLMQDRYTIANLEGVLADDLKPREDVKNPLIAPTWMAERLKAVGVDAVSLANNHIMDCGEEGKEITKNHLSDNNVRYFDDKNILIKIKDRVISFDSGCAPFDIQFISKFSNYRIFMPHSGIELFQYPLPKDEGFYKGLIEHNYVDLIAGSHSHCIQAGERHNDGFIFYGLGDFISDCSKNYDLFWQENAHPKKFGLGYEKHLLARSLMIDVDFESYEPKVKVYTFNRNLNEIVDNSDFAHLSYYYMFDNKIKEERIRVEKELCKTLKE</sequence>
<accession>A0A0F9H228</accession>
<dbReference type="InterPro" id="IPR019079">
    <property type="entry name" value="Capsule_synth_CapA"/>
</dbReference>
<organism evidence="3">
    <name type="scientific">marine sediment metagenome</name>
    <dbReference type="NCBI Taxonomy" id="412755"/>
    <lineage>
        <taxon>unclassified sequences</taxon>
        <taxon>metagenomes</taxon>
        <taxon>ecological metagenomes</taxon>
    </lineage>
</organism>